<dbReference type="EMBL" id="JACRYT010000001">
    <property type="protein sequence ID" value="MBC6678717.1"/>
    <property type="molecule type" value="Genomic_DNA"/>
</dbReference>
<evidence type="ECO:0000256" key="1">
    <source>
        <dbReference type="ARBA" id="ARBA00004651"/>
    </source>
</evidence>
<feature type="transmembrane region" description="Helical" evidence="9">
    <location>
        <begin position="65"/>
        <end position="89"/>
    </location>
</feature>
<keyword evidence="3 9" id="KW-0813">Transport</keyword>
<evidence type="ECO:0000256" key="6">
    <source>
        <dbReference type="ARBA" id="ARBA00022847"/>
    </source>
</evidence>
<dbReference type="FunFam" id="1.20.1740.10:FF:000004">
    <property type="entry name" value="Sodium:alanine symporter family protein"/>
    <property type="match status" value="1"/>
</dbReference>
<protein>
    <submittedName>
        <fullName evidence="10">Alanine:cation symporter family protein</fullName>
    </submittedName>
</protein>
<evidence type="ECO:0000256" key="4">
    <source>
        <dbReference type="ARBA" id="ARBA00022475"/>
    </source>
</evidence>
<keyword evidence="6 9" id="KW-0769">Symport</keyword>
<feature type="transmembrane region" description="Helical" evidence="9">
    <location>
        <begin position="180"/>
        <end position="197"/>
    </location>
</feature>
<evidence type="ECO:0000256" key="9">
    <source>
        <dbReference type="RuleBase" id="RU363064"/>
    </source>
</evidence>
<keyword evidence="8 9" id="KW-0472">Membrane</keyword>
<name>A0A923SPM4_9FIRM</name>
<dbReference type="Proteomes" id="UP000602647">
    <property type="component" value="Unassembled WGS sequence"/>
</dbReference>
<keyword evidence="5 9" id="KW-0812">Transmembrane</keyword>
<dbReference type="Gene3D" id="1.20.1740.10">
    <property type="entry name" value="Amino acid/polyamine transporter I"/>
    <property type="match status" value="1"/>
</dbReference>
<feature type="transmembrane region" description="Helical" evidence="9">
    <location>
        <begin position="419"/>
        <end position="440"/>
    </location>
</feature>
<dbReference type="NCBIfam" id="TIGR00835">
    <property type="entry name" value="agcS"/>
    <property type="match status" value="1"/>
</dbReference>
<feature type="transmembrane region" description="Helical" evidence="9">
    <location>
        <begin position="346"/>
        <end position="372"/>
    </location>
</feature>
<gene>
    <name evidence="10" type="ORF">H9L42_02610</name>
</gene>
<proteinExistence type="inferred from homology"/>
<feature type="transmembrane region" description="Helical" evidence="9">
    <location>
        <begin position="209"/>
        <end position="230"/>
    </location>
</feature>
<keyword evidence="4 9" id="KW-1003">Cell membrane</keyword>
<evidence type="ECO:0000256" key="7">
    <source>
        <dbReference type="ARBA" id="ARBA00022989"/>
    </source>
</evidence>
<keyword evidence="7 9" id="KW-1133">Transmembrane helix</keyword>
<dbReference type="PROSITE" id="PS00873">
    <property type="entry name" value="NA_ALANINE_SYMP"/>
    <property type="match status" value="1"/>
</dbReference>
<dbReference type="GO" id="GO:0005886">
    <property type="term" value="C:plasma membrane"/>
    <property type="evidence" value="ECO:0007669"/>
    <property type="project" value="UniProtKB-SubCell"/>
</dbReference>
<feature type="transmembrane region" description="Helical" evidence="9">
    <location>
        <begin position="95"/>
        <end position="118"/>
    </location>
</feature>
<evidence type="ECO:0000256" key="3">
    <source>
        <dbReference type="ARBA" id="ARBA00022448"/>
    </source>
</evidence>
<evidence type="ECO:0000256" key="5">
    <source>
        <dbReference type="ARBA" id="ARBA00022692"/>
    </source>
</evidence>
<feature type="transmembrane region" description="Helical" evidence="9">
    <location>
        <begin position="15"/>
        <end position="33"/>
    </location>
</feature>
<sequence>MDFIANIISSISGYMYSYILIVLLIAAGIYFSFRTKFVQIRLLRESIRVIAEPKKDKDSISSFQALMVSTASRVGTGNIVGVTGAIIMGGPGAVFWMWLIALLGGASAFVESTLAQIYKKKGSDGSYGGPAYYIKQALKAPALGGVFAVFLILTYMGGFNALASFNLTDFVKAYVPSDNATLYIGAVVAILSAVVIFGGGKRISKATQVIVPIMAVAYIAVALLMIILNIGSFPSVIASIFTGAFNFSSVAGGVFGAAIMNGIKRGLYSNEAGIGSAPNAAASADVSHPVKQGLVQMLSVFIDTLLICSSTAFMVLCAGLDPSGYLDASGNAMSGLYIQESLGVNFGAFGGYFITAALALFAYTTVVGNYFYAEMNISYLYKNALNNKPFMFCYRLLAVIIIFVGAQFSAGLAWDTADVLMGCMALINVPVCIILGNTAFKALKDYTKKKKSGESLEFKAADIGVSGTEYWK</sequence>
<evidence type="ECO:0000256" key="8">
    <source>
        <dbReference type="ARBA" id="ARBA00023136"/>
    </source>
</evidence>
<reference evidence="10" key="1">
    <citation type="submission" date="2020-08" db="EMBL/GenBank/DDBJ databases">
        <title>Genome public.</title>
        <authorList>
            <person name="Liu C."/>
            <person name="Sun Q."/>
        </authorList>
    </citation>
    <scope>NUCLEOTIDE SEQUENCE</scope>
    <source>
        <strain evidence="10">BX12</strain>
    </source>
</reference>
<evidence type="ECO:0000313" key="11">
    <source>
        <dbReference type="Proteomes" id="UP000602647"/>
    </source>
</evidence>
<feature type="transmembrane region" description="Helical" evidence="9">
    <location>
        <begin position="138"/>
        <end position="160"/>
    </location>
</feature>
<comment type="subcellular location">
    <subcellularLocation>
        <location evidence="1 9">Cell membrane</location>
        <topology evidence="1 9">Multi-pass membrane protein</topology>
    </subcellularLocation>
</comment>
<evidence type="ECO:0000313" key="10">
    <source>
        <dbReference type="EMBL" id="MBC6678717.1"/>
    </source>
</evidence>
<accession>A0A923SPM4</accession>
<dbReference type="GO" id="GO:0005283">
    <property type="term" value="F:amino acid:sodium symporter activity"/>
    <property type="evidence" value="ECO:0007669"/>
    <property type="project" value="InterPro"/>
</dbReference>
<feature type="transmembrane region" description="Helical" evidence="9">
    <location>
        <begin position="236"/>
        <end position="259"/>
    </location>
</feature>
<dbReference type="InterPro" id="IPR001463">
    <property type="entry name" value="Na/Ala_symport"/>
</dbReference>
<comment type="caution">
    <text evidence="10">The sequence shown here is derived from an EMBL/GenBank/DDBJ whole genome shotgun (WGS) entry which is preliminary data.</text>
</comment>
<dbReference type="RefSeq" id="WP_187301872.1">
    <property type="nucleotide sequence ID" value="NZ_CBCTON010000002.1"/>
</dbReference>
<dbReference type="PANTHER" id="PTHR30330">
    <property type="entry name" value="AGSS FAMILY TRANSPORTER, SODIUM-ALANINE"/>
    <property type="match status" value="1"/>
</dbReference>
<dbReference type="Pfam" id="PF01235">
    <property type="entry name" value="Na_Ala_symp"/>
    <property type="match status" value="1"/>
</dbReference>
<comment type="similarity">
    <text evidence="2 9">Belongs to the alanine or glycine:cation symporter (AGCS) (TC 2.A.25) family.</text>
</comment>
<feature type="transmembrane region" description="Helical" evidence="9">
    <location>
        <begin position="300"/>
        <end position="326"/>
    </location>
</feature>
<organism evidence="10 11">
    <name type="scientific">Zhenpiania hominis</name>
    <dbReference type="NCBI Taxonomy" id="2763644"/>
    <lineage>
        <taxon>Bacteria</taxon>
        <taxon>Bacillati</taxon>
        <taxon>Bacillota</taxon>
        <taxon>Clostridia</taxon>
        <taxon>Peptostreptococcales</taxon>
        <taxon>Anaerovoracaceae</taxon>
        <taxon>Zhenpiania</taxon>
    </lineage>
</organism>
<feature type="transmembrane region" description="Helical" evidence="9">
    <location>
        <begin position="392"/>
        <end position="413"/>
    </location>
</feature>
<dbReference type="AlphaFoldDB" id="A0A923SPM4"/>
<dbReference type="PRINTS" id="PR00175">
    <property type="entry name" value="NAALASMPORT"/>
</dbReference>
<dbReference type="PANTHER" id="PTHR30330:SF1">
    <property type="entry name" value="AMINO-ACID CARRIER PROTEIN ALST"/>
    <property type="match status" value="1"/>
</dbReference>
<keyword evidence="11" id="KW-1185">Reference proteome</keyword>
<evidence type="ECO:0000256" key="2">
    <source>
        <dbReference type="ARBA" id="ARBA00009261"/>
    </source>
</evidence>